<feature type="compositionally biased region" description="Low complexity" evidence="1">
    <location>
        <begin position="61"/>
        <end position="72"/>
    </location>
</feature>
<accession>A0A7R9WSH2</accession>
<gene>
    <name evidence="2" type="ORF">CAUS1442_LOCUS4281</name>
</gene>
<evidence type="ECO:0000256" key="1">
    <source>
        <dbReference type="SAM" id="MobiDB-lite"/>
    </source>
</evidence>
<name>A0A7R9WSH2_9STRA</name>
<protein>
    <submittedName>
        <fullName evidence="2">Uncharacterized protein</fullName>
    </submittedName>
</protein>
<proteinExistence type="predicted"/>
<dbReference type="EMBL" id="HBEF01006859">
    <property type="protein sequence ID" value="CAD8332182.1"/>
    <property type="molecule type" value="Transcribed_RNA"/>
</dbReference>
<sequence length="107" mass="11926">MRVIRHRQLAAATEWRGLSRSHGGIQSAILPARLKSFCPLDATIPWAAHRTFASIPREQPSTSASASARSNAPGQRRSDCGMHNFQDDNEEAAIETEFTWAPRKRVE</sequence>
<dbReference type="AlphaFoldDB" id="A0A7R9WSH2"/>
<feature type="region of interest" description="Disordered" evidence="1">
    <location>
        <begin position="55"/>
        <end position="107"/>
    </location>
</feature>
<evidence type="ECO:0000313" key="2">
    <source>
        <dbReference type="EMBL" id="CAD8332182.1"/>
    </source>
</evidence>
<organism evidence="2">
    <name type="scientific">Craspedostauros australis</name>
    <dbReference type="NCBI Taxonomy" id="1486917"/>
    <lineage>
        <taxon>Eukaryota</taxon>
        <taxon>Sar</taxon>
        <taxon>Stramenopiles</taxon>
        <taxon>Ochrophyta</taxon>
        <taxon>Bacillariophyta</taxon>
        <taxon>Bacillariophyceae</taxon>
        <taxon>Bacillariophycidae</taxon>
        <taxon>Naviculales</taxon>
        <taxon>Naviculaceae</taxon>
        <taxon>Craspedostauros</taxon>
    </lineage>
</organism>
<reference evidence="2" key="1">
    <citation type="submission" date="2021-01" db="EMBL/GenBank/DDBJ databases">
        <authorList>
            <person name="Corre E."/>
            <person name="Pelletier E."/>
            <person name="Niang G."/>
            <person name="Scheremetjew M."/>
            <person name="Finn R."/>
            <person name="Kale V."/>
            <person name="Holt S."/>
            <person name="Cochrane G."/>
            <person name="Meng A."/>
            <person name="Brown T."/>
            <person name="Cohen L."/>
        </authorList>
    </citation>
    <scope>NUCLEOTIDE SEQUENCE</scope>
    <source>
        <strain evidence="2">CCMP3328</strain>
    </source>
</reference>